<keyword evidence="1" id="KW-0472">Membrane</keyword>
<comment type="caution">
    <text evidence="2">The sequence shown here is derived from an EMBL/GenBank/DDBJ whole genome shotgun (WGS) entry which is preliminary data.</text>
</comment>
<organism evidence="2 3">
    <name type="scientific">Anaeramoeba ignava</name>
    <name type="common">Anaerobic marine amoeba</name>
    <dbReference type="NCBI Taxonomy" id="1746090"/>
    <lineage>
        <taxon>Eukaryota</taxon>
        <taxon>Metamonada</taxon>
        <taxon>Anaeramoebidae</taxon>
        <taxon>Anaeramoeba</taxon>
    </lineage>
</organism>
<dbReference type="EMBL" id="JAPDFW010000147">
    <property type="protein sequence ID" value="KAJ5066179.1"/>
    <property type="molecule type" value="Genomic_DNA"/>
</dbReference>
<keyword evidence="3" id="KW-1185">Reference proteome</keyword>
<gene>
    <name evidence="2" type="ORF">M0811_03512</name>
</gene>
<dbReference type="AlphaFoldDB" id="A0A9Q0R4W4"/>
<dbReference type="Proteomes" id="UP001149090">
    <property type="component" value="Unassembled WGS sequence"/>
</dbReference>
<sequence>MSRASPESLAVFAKWISLIGGIGLMVTGLISIIVWANRGYGVGFGIYALIISVPIIMTEIPWPNCWIALVGPVLNDLRIRGIVWIVFSIPAFWVWVIIIAAVLVIIGGIFHLIAGFQGAGPAEKK</sequence>
<reference evidence="2" key="1">
    <citation type="submission" date="2022-10" db="EMBL/GenBank/DDBJ databases">
        <title>Novel sulphate-reducing endosymbionts in the free-living metamonad Anaeramoeba.</title>
        <authorList>
            <person name="Jerlstrom-Hultqvist J."/>
            <person name="Cepicka I."/>
            <person name="Gallot-Lavallee L."/>
            <person name="Salas-Leiva D."/>
            <person name="Curtis B.A."/>
            <person name="Zahonova K."/>
            <person name="Pipaliya S."/>
            <person name="Dacks J."/>
            <person name="Roger A.J."/>
        </authorList>
    </citation>
    <scope>NUCLEOTIDE SEQUENCE</scope>
    <source>
        <strain evidence="2">BMAN</strain>
    </source>
</reference>
<keyword evidence="1" id="KW-1133">Transmembrane helix</keyword>
<name>A0A9Q0R4W4_ANAIG</name>
<evidence type="ECO:0000313" key="3">
    <source>
        <dbReference type="Proteomes" id="UP001149090"/>
    </source>
</evidence>
<feature type="transmembrane region" description="Helical" evidence="1">
    <location>
        <begin position="42"/>
        <end position="62"/>
    </location>
</feature>
<feature type="transmembrane region" description="Helical" evidence="1">
    <location>
        <begin position="12"/>
        <end position="35"/>
    </location>
</feature>
<evidence type="ECO:0000256" key="1">
    <source>
        <dbReference type="SAM" id="Phobius"/>
    </source>
</evidence>
<proteinExistence type="predicted"/>
<protein>
    <submittedName>
        <fullName evidence="2">Uncharacterized protein</fullName>
    </submittedName>
</protein>
<evidence type="ECO:0000313" key="2">
    <source>
        <dbReference type="EMBL" id="KAJ5066179.1"/>
    </source>
</evidence>
<keyword evidence="1" id="KW-0812">Transmembrane</keyword>
<feature type="transmembrane region" description="Helical" evidence="1">
    <location>
        <begin position="82"/>
        <end position="115"/>
    </location>
</feature>
<accession>A0A9Q0R4W4</accession>